<keyword evidence="3" id="KW-1185">Reference proteome</keyword>
<proteinExistence type="predicted"/>
<dbReference type="EMBL" id="JASSZA010000006">
    <property type="protein sequence ID" value="KAK2109351.1"/>
    <property type="molecule type" value="Genomic_DNA"/>
</dbReference>
<comment type="caution">
    <text evidence="2">The sequence shown here is derived from an EMBL/GenBank/DDBJ whole genome shotgun (WGS) entry which is preliminary data.</text>
</comment>
<gene>
    <name evidence="2" type="ORF">P7K49_014516</name>
</gene>
<evidence type="ECO:0000313" key="2">
    <source>
        <dbReference type="EMBL" id="KAK2109351.1"/>
    </source>
</evidence>
<accession>A0ABQ9VIZ7</accession>
<feature type="region of interest" description="Disordered" evidence="1">
    <location>
        <begin position="1"/>
        <end position="30"/>
    </location>
</feature>
<sequence length="66" mass="7237">MSSTHVVADPSRVPNTHWASGSPPRTGLWKGTGERWWRWIVRGLYPPPSASVLACLSPDPSRVPST</sequence>
<feature type="non-terminal residue" evidence="2">
    <location>
        <position position="66"/>
    </location>
</feature>
<protein>
    <submittedName>
        <fullName evidence="2">Uncharacterized protein</fullName>
    </submittedName>
</protein>
<name>A0ABQ9VIZ7_SAGOE</name>
<evidence type="ECO:0000313" key="3">
    <source>
        <dbReference type="Proteomes" id="UP001266305"/>
    </source>
</evidence>
<reference evidence="2 3" key="1">
    <citation type="submission" date="2023-05" db="EMBL/GenBank/DDBJ databases">
        <title>B98-5 Cell Line De Novo Hybrid Assembly: An Optical Mapping Approach.</title>
        <authorList>
            <person name="Kananen K."/>
            <person name="Auerbach J.A."/>
            <person name="Kautto E."/>
            <person name="Blachly J.S."/>
        </authorList>
    </citation>
    <scope>NUCLEOTIDE SEQUENCE [LARGE SCALE GENOMIC DNA]</scope>
    <source>
        <strain evidence="2">B95-8</strain>
        <tissue evidence="2">Cell line</tissue>
    </source>
</reference>
<organism evidence="2 3">
    <name type="scientific">Saguinus oedipus</name>
    <name type="common">Cotton-top tamarin</name>
    <name type="synonym">Oedipomidas oedipus</name>
    <dbReference type="NCBI Taxonomy" id="9490"/>
    <lineage>
        <taxon>Eukaryota</taxon>
        <taxon>Metazoa</taxon>
        <taxon>Chordata</taxon>
        <taxon>Craniata</taxon>
        <taxon>Vertebrata</taxon>
        <taxon>Euteleostomi</taxon>
        <taxon>Mammalia</taxon>
        <taxon>Eutheria</taxon>
        <taxon>Euarchontoglires</taxon>
        <taxon>Primates</taxon>
        <taxon>Haplorrhini</taxon>
        <taxon>Platyrrhini</taxon>
        <taxon>Cebidae</taxon>
        <taxon>Callitrichinae</taxon>
        <taxon>Saguinus</taxon>
    </lineage>
</organism>
<evidence type="ECO:0000256" key="1">
    <source>
        <dbReference type="SAM" id="MobiDB-lite"/>
    </source>
</evidence>
<dbReference type="Proteomes" id="UP001266305">
    <property type="component" value="Unassembled WGS sequence"/>
</dbReference>